<reference evidence="3" key="1">
    <citation type="submission" date="2015-09" db="EMBL/GenBank/DDBJ databases">
        <authorList>
            <person name="Shao Z."/>
            <person name="Wang L."/>
        </authorList>
    </citation>
    <scope>NUCLEOTIDE SEQUENCE [LARGE SCALE GENOMIC DNA]</scope>
    <source>
        <strain evidence="3">F13-1</strain>
    </source>
</reference>
<protein>
    <recommendedName>
        <fullName evidence="4">Transmembrane protein (PGPGW)</fullName>
    </recommendedName>
</protein>
<dbReference type="RefSeq" id="WP_096780041.1">
    <property type="nucleotide sequence ID" value="NZ_CP012621.1"/>
</dbReference>
<sequence>MDRLVQIFSNPALIWTLGIVSLVCFIGSLLVIPWLVLRIPADYFSGEYRHRVPWAEQHPVIRWVLLLLKNLLGLVLLLMGIAMLVLPGQGLLTILIALVFLNFPGKYRLERRIFMIPSVRQGVDWLRRRAGRPPLIFKD</sequence>
<evidence type="ECO:0000256" key="1">
    <source>
        <dbReference type="SAM" id="Phobius"/>
    </source>
</evidence>
<gene>
    <name evidence="2" type="ORF">AN401_17150</name>
</gene>
<proteinExistence type="predicted"/>
<dbReference type="AlphaFoldDB" id="A0A291HT84"/>
<accession>A0A291HT84</accession>
<keyword evidence="1" id="KW-1133">Transmembrane helix</keyword>
<keyword evidence="1" id="KW-0812">Transmembrane</keyword>
<evidence type="ECO:0000313" key="2">
    <source>
        <dbReference type="EMBL" id="ATG75365.1"/>
    </source>
</evidence>
<feature type="transmembrane region" description="Helical" evidence="1">
    <location>
        <begin position="12"/>
        <end position="39"/>
    </location>
</feature>
<evidence type="ECO:0000313" key="3">
    <source>
        <dbReference type="Proteomes" id="UP000217763"/>
    </source>
</evidence>
<dbReference type="Proteomes" id="UP000217763">
    <property type="component" value="Chromosome"/>
</dbReference>
<organism evidence="2 3">
    <name type="scientific">Zobellella denitrificans</name>
    <dbReference type="NCBI Taxonomy" id="347534"/>
    <lineage>
        <taxon>Bacteria</taxon>
        <taxon>Pseudomonadati</taxon>
        <taxon>Pseudomonadota</taxon>
        <taxon>Gammaproteobacteria</taxon>
        <taxon>Aeromonadales</taxon>
        <taxon>Aeromonadaceae</taxon>
        <taxon>Zobellella</taxon>
    </lineage>
</organism>
<feature type="transmembrane region" description="Helical" evidence="1">
    <location>
        <begin position="88"/>
        <end position="105"/>
    </location>
</feature>
<keyword evidence="1" id="KW-0472">Membrane</keyword>
<dbReference type="InterPro" id="IPR019099">
    <property type="entry name" value="Uncharacterised_PGPGW_TM"/>
</dbReference>
<dbReference type="KEGG" id="zdf:AN401_17150"/>
<dbReference type="EMBL" id="CP012621">
    <property type="protein sequence ID" value="ATG75365.1"/>
    <property type="molecule type" value="Genomic_DNA"/>
</dbReference>
<name>A0A291HT84_9GAMM</name>
<keyword evidence="3" id="KW-1185">Reference proteome</keyword>
<evidence type="ECO:0008006" key="4">
    <source>
        <dbReference type="Google" id="ProtNLM"/>
    </source>
</evidence>
<dbReference type="Pfam" id="PF09656">
    <property type="entry name" value="PGPGW"/>
    <property type="match status" value="1"/>
</dbReference>